<dbReference type="GeneID" id="98159912"/>
<accession>A0ABR4KV29</accession>
<dbReference type="RefSeq" id="XP_070902307.1">
    <property type="nucleotide sequence ID" value="XM_071044748.1"/>
</dbReference>
<dbReference type="EMBL" id="JBFXLR010000008">
    <property type="protein sequence ID" value="KAL2856149.1"/>
    <property type="molecule type" value="Genomic_DNA"/>
</dbReference>
<sequence length="170" mass="18547">MDVVFPPLQAALMYIQFHLSFQVRFQMLLHLDKNEIAPFVSHASVGKGSSSPRAALEPRFAKSAQLGSQYMPGLVTISFISFIIASVRRFDARMNSGALLGLGLANTTASASFPIYRNSKSGDLCSAAFITLESESHPRYSNGKRSRAAPSRRGILRFAEALAFPAQVLH</sequence>
<keyword evidence="3" id="KW-1185">Reference proteome</keyword>
<keyword evidence="1" id="KW-0812">Transmembrane</keyword>
<protein>
    <submittedName>
        <fullName evidence="2">Uncharacterized protein</fullName>
    </submittedName>
</protein>
<feature type="transmembrane region" description="Helical" evidence="1">
    <location>
        <begin position="70"/>
        <end position="87"/>
    </location>
</feature>
<evidence type="ECO:0000256" key="1">
    <source>
        <dbReference type="SAM" id="Phobius"/>
    </source>
</evidence>
<keyword evidence="1" id="KW-1133">Transmembrane helix</keyword>
<proteinExistence type="predicted"/>
<name>A0ABR4KV29_9EURO</name>
<evidence type="ECO:0000313" key="3">
    <source>
        <dbReference type="Proteomes" id="UP001610444"/>
    </source>
</evidence>
<gene>
    <name evidence="2" type="ORF">BJX68DRAFT_263644</name>
</gene>
<keyword evidence="1" id="KW-0472">Membrane</keyword>
<comment type="caution">
    <text evidence="2">The sequence shown here is derived from an EMBL/GenBank/DDBJ whole genome shotgun (WGS) entry which is preliminary data.</text>
</comment>
<dbReference type="Proteomes" id="UP001610444">
    <property type="component" value="Unassembled WGS sequence"/>
</dbReference>
<reference evidence="2 3" key="1">
    <citation type="submission" date="2024-07" db="EMBL/GenBank/DDBJ databases">
        <title>Section-level genome sequencing and comparative genomics of Aspergillus sections Usti and Cavernicolus.</title>
        <authorList>
            <consortium name="Lawrence Berkeley National Laboratory"/>
            <person name="Nybo J.L."/>
            <person name="Vesth T.C."/>
            <person name="Theobald S."/>
            <person name="Frisvad J.C."/>
            <person name="Larsen T.O."/>
            <person name="Kjaerboelling I."/>
            <person name="Rothschild-Mancinelli K."/>
            <person name="Lyhne E.K."/>
            <person name="Kogle M.E."/>
            <person name="Barry K."/>
            <person name="Clum A."/>
            <person name="Na H."/>
            <person name="Ledsgaard L."/>
            <person name="Lin J."/>
            <person name="Lipzen A."/>
            <person name="Kuo A."/>
            <person name="Riley R."/>
            <person name="Mondo S."/>
            <person name="LaButti K."/>
            <person name="Haridas S."/>
            <person name="Pangalinan J."/>
            <person name="Salamov A.A."/>
            <person name="Simmons B.A."/>
            <person name="Magnuson J.K."/>
            <person name="Chen J."/>
            <person name="Drula E."/>
            <person name="Henrissat B."/>
            <person name="Wiebenga A."/>
            <person name="Lubbers R.J."/>
            <person name="Gomes A.C."/>
            <person name="Macurrencykelacurrency M.R."/>
            <person name="Stajich J."/>
            <person name="Grigoriev I.V."/>
            <person name="Mortensen U.H."/>
            <person name="De vries R.P."/>
            <person name="Baker S.E."/>
            <person name="Andersen M.R."/>
        </authorList>
    </citation>
    <scope>NUCLEOTIDE SEQUENCE [LARGE SCALE GENOMIC DNA]</scope>
    <source>
        <strain evidence="2 3">CBS 756.74</strain>
    </source>
</reference>
<organism evidence="2 3">
    <name type="scientific">Aspergillus pseudodeflectus</name>
    <dbReference type="NCBI Taxonomy" id="176178"/>
    <lineage>
        <taxon>Eukaryota</taxon>
        <taxon>Fungi</taxon>
        <taxon>Dikarya</taxon>
        <taxon>Ascomycota</taxon>
        <taxon>Pezizomycotina</taxon>
        <taxon>Eurotiomycetes</taxon>
        <taxon>Eurotiomycetidae</taxon>
        <taxon>Eurotiales</taxon>
        <taxon>Aspergillaceae</taxon>
        <taxon>Aspergillus</taxon>
        <taxon>Aspergillus subgen. Nidulantes</taxon>
    </lineage>
</organism>
<evidence type="ECO:0000313" key="2">
    <source>
        <dbReference type="EMBL" id="KAL2856149.1"/>
    </source>
</evidence>